<reference evidence="2" key="1">
    <citation type="journal article" date="2023" name="G3 (Bethesda)">
        <title>Genome assembly and association tests identify interacting loci associated with vigor, precocity, and sex in interspecific pistachio rootstocks.</title>
        <authorList>
            <person name="Palmer W."/>
            <person name="Jacygrad E."/>
            <person name="Sagayaradj S."/>
            <person name="Cavanaugh K."/>
            <person name="Han R."/>
            <person name="Bertier L."/>
            <person name="Beede B."/>
            <person name="Kafkas S."/>
            <person name="Golino D."/>
            <person name="Preece J."/>
            <person name="Michelmore R."/>
        </authorList>
    </citation>
    <scope>NUCLEOTIDE SEQUENCE [LARGE SCALE GENOMIC DNA]</scope>
</reference>
<protein>
    <submittedName>
        <fullName evidence="1">Uncharacterized protein</fullName>
    </submittedName>
</protein>
<evidence type="ECO:0000313" key="1">
    <source>
        <dbReference type="EMBL" id="KAJ0094712.1"/>
    </source>
</evidence>
<evidence type="ECO:0000313" key="2">
    <source>
        <dbReference type="Proteomes" id="UP001164250"/>
    </source>
</evidence>
<proteinExistence type="predicted"/>
<gene>
    <name evidence="1" type="ORF">Patl1_17320</name>
</gene>
<organism evidence="1 2">
    <name type="scientific">Pistacia atlantica</name>
    <dbReference type="NCBI Taxonomy" id="434234"/>
    <lineage>
        <taxon>Eukaryota</taxon>
        <taxon>Viridiplantae</taxon>
        <taxon>Streptophyta</taxon>
        <taxon>Embryophyta</taxon>
        <taxon>Tracheophyta</taxon>
        <taxon>Spermatophyta</taxon>
        <taxon>Magnoliopsida</taxon>
        <taxon>eudicotyledons</taxon>
        <taxon>Gunneridae</taxon>
        <taxon>Pentapetalae</taxon>
        <taxon>rosids</taxon>
        <taxon>malvids</taxon>
        <taxon>Sapindales</taxon>
        <taxon>Anacardiaceae</taxon>
        <taxon>Pistacia</taxon>
    </lineage>
</organism>
<dbReference type="EMBL" id="CM047902">
    <property type="protein sequence ID" value="KAJ0094712.1"/>
    <property type="molecule type" value="Genomic_DNA"/>
</dbReference>
<dbReference type="Proteomes" id="UP001164250">
    <property type="component" value="Chromosome 6"/>
</dbReference>
<comment type="caution">
    <text evidence="1">The sequence shown here is derived from an EMBL/GenBank/DDBJ whole genome shotgun (WGS) entry which is preliminary data.</text>
</comment>
<keyword evidence="2" id="KW-1185">Reference proteome</keyword>
<accession>A0ACC1B731</accession>
<sequence>MKLLRKLMRKASENEVVDTESELGKLERTILFRIVMGTRISKENREAEMMKNMVEESDILVVGISGADEAVKWAMVELINHPNLFSKVREEIESVVGRSSLVEESNVPNLPYLQALVKKSLRMIVRVLGSYGDVLLLSETMSL</sequence>
<name>A0ACC1B731_9ROSI</name>